<dbReference type="EMBL" id="LXQA011214794">
    <property type="protein sequence ID" value="MCI89241.1"/>
    <property type="molecule type" value="Genomic_DNA"/>
</dbReference>
<keyword evidence="1" id="KW-1133">Transmembrane helix</keyword>
<feature type="non-terminal residue" evidence="2">
    <location>
        <position position="49"/>
    </location>
</feature>
<keyword evidence="1" id="KW-0472">Membrane</keyword>
<proteinExistence type="predicted"/>
<organism evidence="2 3">
    <name type="scientific">Trifolium medium</name>
    <dbReference type="NCBI Taxonomy" id="97028"/>
    <lineage>
        <taxon>Eukaryota</taxon>
        <taxon>Viridiplantae</taxon>
        <taxon>Streptophyta</taxon>
        <taxon>Embryophyta</taxon>
        <taxon>Tracheophyta</taxon>
        <taxon>Spermatophyta</taxon>
        <taxon>Magnoliopsida</taxon>
        <taxon>eudicotyledons</taxon>
        <taxon>Gunneridae</taxon>
        <taxon>Pentapetalae</taxon>
        <taxon>rosids</taxon>
        <taxon>fabids</taxon>
        <taxon>Fabales</taxon>
        <taxon>Fabaceae</taxon>
        <taxon>Papilionoideae</taxon>
        <taxon>50 kb inversion clade</taxon>
        <taxon>NPAAA clade</taxon>
        <taxon>Hologalegina</taxon>
        <taxon>IRL clade</taxon>
        <taxon>Trifolieae</taxon>
        <taxon>Trifolium</taxon>
    </lineage>
</organism>
<accession>A0A392VQH8</accession>
<dbReference type="AlphaFoldDB" id="A0A392VQH8"/>
<keyword evidence="3" id="KW-1185">Reference proteome</keyword>
<reference evidence="2 3" key="1">
    <citation type="journal article" date="2018" name="Front. Plant Sci.">
        <title>Red Clover (Trifolium pratense) and Zigzag Clover (T. medium) - A Picture of Genomic Similarities and Differences.</title>
        <authorList>
            <person name="Dluhosova J."/>
            <person name="Istvanek J."/>
            <person name="Nedelnik J."/>
            <person name="Repkova J."/>
        </authorList>
    </citation>
    <scope>NUCLEOTIDE SEQUENCE [LARGE SCALE GENOMIC DNA]</scope>
    <source>
        <strain evidence="3">cv. 10/8</strain>
        <tissue evidence="2">Leaf</tissue>
    </source>
</reference>
<feature type="transmembrane region" description="Helical" evidence="1">
    <location>
        <begin position="20"/>
        <end position="38"/>
    </location>
</feature>
<comment type="caution">
    <text evidence="2">The sequence shown here is derived from an EMBL/GenBank/DDBJ whole genome shotgun (WGS) entry which is preliminary data.</text>
</comment>
<protein>
    <submittedName>
        <fullName evidence="2">Uncharacterized protein</fullName>
    </submittedName>
</protein>
<name>A0A392VQH8_9FABA</name>
<dbReference type="Proteomes" id="UP000265520">
    <property type="component" value="Unassembled WGS sequence"/>
</dbReference>
<evidence type="ECO:0000256" key="1">
    <source>
        <dbReference type="SAM" id="Phobius"/>
    </source>
</evidence>
<keyword evidence="1" id="KW-0812">Transmembrane</keyword>
<evidence type="ECO:0000313" key="3">
    <source>
        <dbReference type="Proteomes" id="UP000265520"/>
    </source>
</evidence>
<sequence length="49" mass="5549">MARRTARAGATREFARRAASAGAACSVALSFRFFFWLLRGTRRWSARRA</sequence>
<evidence type="ECO:0000313" key="2">
    <source>
        <dbReference type="EMBL" id="MCI89241.1"/>
    </source>
</evidence>